<dbReference type="PANTHER" id="PTHR21666:SF270">
    <property type="entry name" value="MUREIN HYDROLASE ACTIVATOR ENVC"/>
    <property type="match status" value="1"/>
</dbReference>
<dbReference type="Proteomes" id="UP000184386">
    <property type="component" value="Unassembled WGS sequence"/>
</dbReference>
<accession>A0A1M6YHA3</accession>
<organism evidence="6 7">
    <name type="scientific">Anaerocolumna jejuensis DSM 15929</name>
    <dbReference type="NCBI Taxonomy" id="1121322"/>
    <lineage>
        <taxon>Bacteria</taxon>
        <taxon>Bacillati</taxon>
        <taxon>Bacillota</taxon>
        <taxon>Clostridia</taxon>
        <taxon>Lachnospirales</taxon>
        <taxon>Lachnospiraceae</taxon>
        <taxon>Anaerocolumna</taxon>
    </lineage>
</organism>
<evidence type="ECO:0000256" key="3">
    <source>
        <dbReference type="SAM" id="MobiDB-lite"/>
    </source>
</evidence>
<feature type="region of interest" description="Disordered" evidence="3">
    <location>
        <begin position="268"/>
        <end position="340"/>
    </location>
</feature>
<dbReference type="PANTHER" id="PTHR21666">
    <property type="entry name" value="PEPTIDASE-RELATED"/>
    <property type="match status" value="1"/>
</dbReference>
<dbReference type="Gene3D" id="2.70.70.10">
    <property type="entry name" value="Glucose Permease (Domain IIA)"/>
    <property type="match status" value="1"/>
</dbReference>
<dbReference type="AlphaFoldDB" id="A0A1M6YHA3"/>
<feature type="coiled-coil region" evidence="2">
    <location>
        <begin position="48"/>
        <end position="128"/>
    </location>
</feature>
<sequence>MKKELNTDAKNHPFNKKKFLIRKSKLFMVFFLVFIFAGQSVLGYAGEIDKAKNNKTALEQKKEETESKIKELEKEKNDILNYIEKLDMELNKLTGEVDKLEGKIKTANSNLKATKAELAKAKDKEKEQYSIMKSRIKYMYENGDIGILEILIQSDNFSDMLNQMEYKEKITEYDNGLLENYKRLKEEVTKKEKEQKAQLEELKNIKDEKTFEQGTIEKLVKDKGTEVAKYEGNIEKSQTLSAQYSQKIDDQENVIEQLLEAQRKRIEEEERRKKEEEERRRKEEEEKRKQEEENRKQQEAQNSGTDNSSADNSSSDNNSGSSDNSSSDNGGSSGASVQGFIWPVPSSSRITSGFGYRSQPTEGASTYHKGIDIGAPTGTKIIAAAGGSVVTAAYSVSGGNYIMIYHGNSTYTIYMHCSKLLVSAGDEVSQGQEIALVGSTGISTGSHLHFAVTVNNDYKNPLNYVSN</sequence>
<keyword evidence="1" id="KW-0732">Signal</keyword>
<dbReference type="InterPro" id="IPR057309">
    <property type="entry name" value="PcsB_CC"/>
</dbReference>
<dbReference type="InterPro" id="IPR050570">
    <property type="entry name" value="Cell_wall_metabolism_enzyme"/>
</dbReference>
<proteinExistence type="predicted"/>
<evidence type="ECO:0000313" key="7">
    <source>
        <dbReference type="Proteomes" id="UP000184386"/>
    </source>
</evidence>
<protein>
    <submittedName>
        <fullName evidence="6">Murein DD-endopeptidase MepM and murein hydrolase activator NlpD, contain LysM domain</fullName>
    </submittedName>
</protein>
<dbReference type="Pfam" id="PF01551">
    <property type="entry name" value="Peptidase_M23"/>
    <property type="match status" value="1"/>
</dbReference>
<dbReference type="OrthoDB" id="9809488at2"/>
<keyword evidence="6" id="KW-0378">Hydrolase</keyword>
<dbReference type="RefSeq" id="WP_084124559.1">
    <property type="nucleotide sequence ID" value="NZ_FRAC01000025.1"/>
</dbReference>
<feature type="domain" description="M23ase beta-sheet core" evidence="4">
    <location>
        <begin position="367"/>
        <end position="461"/>
    </location>
</feature>
<name>A0A1M6YHA3_9FIRM</name>
<dbReference type="STRING" id="1121322.SAMN02745136_04268"/>
<gene>
    <name evidence="6" type="ORF">SAMN02745136_04268</name>
</gene>
<feature type="domain" description="Peptidoglycan hydrolase PcsB coiled-coil" evidence="5">
    <location>
        <begin position="120"/>
        <end position="191"/>
    </location>
</feature>
<evidence type="ECO:0000256" key="2">
    <source>
        <dbReference type="SAM" id="Coils"/>
    </source>
</evidence>
<dbReference type="InterPro" id="IPR011055">
    <property type="entry name" value="Dup_hybrid_motif"/>
</dbReference>
<evidence type="ECO:0000256" key="1">
    <source>
        <dbReference type="ARBA" id="ARBA00022729"/>
    </source>
</evidence>
<dbReference type="Gene3D" id="6.10.250.3150">
    <property type="match status" value="1"/>
</dbReference>
<keyword evidence="7" id="KW-1185">Reference proteome</keyword>
<evidence type="ECO:0000259" key="5">
    <source>
        <dbReference type="Pfam" id="PF24568"/>
    </source>
</evidence>
<evidence type="ECO:0000259" key="4">
    <source>
        <dbReference type="Pfam" id="PF01551"/>
    </source>
</evidence>
<evidence type="ECO:0000313" key="6">
    <source>
        <dbReference type="EMBL" id="SHL17616.1"/>
    </source>
</evidence>
<dbReference type="InterPro" id="IPR016047">
    <property type="entry name" value="M23ase_b-sheet_dom"/>
</dbReference>
<dbReference type="GO" id="GO:0004222">
    <property type="term" value="F:metalloendopeptidase activity"/>
    <property type="evidence" value="ECO:0007669"/>
    <property type="project" value="TreeGrafter"/>
</dbReference>
<dbReference type="Pfam" id="PF24568">
    <property type="entry name" value="CC_PcsB"/>
    <property type="match status" value="1"/>
</dbReference>
<dbReference type="CDD" id="cd12797">
    <property type="entry name" value="M23_peptidase"/>
    <property type="match status" value="1"/>
</dbReference>
<dbReference type="EMBL" id="FRAC01000025">
    <property type="protein sequence ID" value="SHL17616.1"/>
    <property type="molecule type" value="Genomic_DNA"/>
</dbReference>
<reference evidence="6 7" key="1">
    <citation type="submission" date="2016-11" db="EMBL/GenBank/DDBJ databases">
        <authorList>
            <person name="Jaros S."/>
            <person name="Januszkiewicz K."/>
            <person name="Wedrychowicz H."/>
        </authorList>
    </citation>
    <scope>NUCLEOTIDE SEQUENCE [LARGE SCALE GENOMIC DNA]</scope>
    <source>
        <strain evidence="6 7">DSM 15929</strain>
    </source>
</reference>
<dbReference type="SUPFAM" id="SSF51261">
    <property type="entry name" value="Duplicated hybrid motif"/>
    <property type="match status" value="1"/>
</dbReference>
<feature type="compositionally biased region" description="Basic and acidic residues" evidence="3">
    <location>
        <begin position="268"/>
        <end position="298"/>
    </location>
</feature>
<keyword evidence="2" id="KW-0175">Coiled coil</keyword>
<feature type="coiled-coil region" evidence="2">
    <location>
        <begin position="174"/>
        <end position="208"/>
    </location>
</feature>
<feature type="compositionally biased region" description="Low complexity" evidence="3">
    <location>
        <begin position="302"/>
        <end position="336"/>
    </location>
</feature>